<dbReference type="PRINTS" id="PR00455">
    <property type="entry name" value="HTHTETR"/>
</dbReference>
<reference evidence="7" key="1">
    <citation type="journal article" date="2019" name="Int. J. Syst. Evol. Microbiol.">
        <title>The Global Catalogue of Microorganisms (GCM) 10K type strain sequencing project: providing services to taxonomists for standard genome sequencing and annotation.</title>
        <authorList>
            <consortium name="The Broad Institute Genomics Platform"/>
            <consortium name="The Broad Institute Genome Sequencing Center for Infectious Disease"/>
            <person name="Wu L."/>
            <person name="Ma J."/>
        </authorList>
    </citation>
    <scope>NUCLEOTIDE SEQUENCE [LARGE SCALE GENOMIC DNA]</scope>
    <source>
        <strain evidence="7">CGMCC 4.1641</strain>
    </source>
</reference>
<evidence type="ECO:0000256" key="2">
    <source>
        <dbReference type="ARBA" id="ARBA00023125"/>
    </source>
</evidence>
<keyword evidence="3" id="KW-0804">Transcription</keyword>
<proteinExistence type="predicted"/>
<dbReference type="InterPro" id="IPR050109">
    <property type="entry name" value="HTH-type_TetR-like_transc_reg"/>
</dbReference>
<evidence type="ECO:0000313" key="7">
    <source>
        <dbReference type="Proteomes" id="UP001595755"/>
    </source>
</evidence>
<evidence type="ECO:0000256" key="1">
    <source>
        <dbReference type="ARBA" id="ARBA00023015"/>
    </source>
</evidence>
<dbReference type="InterPro" id="IPR001647">
    <property type="entry name" value="HTH_TetR"/>
</dbReference>
<evidence type="ECO:0000259" key="5">
    <source>
        <dbReference type="PROSITE" id="PS50977"/>
    </source>
</evidence>
<keyword evidence="7" id="KW-1185">Reference proteome</keyword>
<comment type="caution">
    <text evidence="6">The sequence shown here is derived from an EMBL/GenBank/DDBJ whole genome shotgun (WGS) entry which is preliminary data.</text>
</comment>
<keyword evidence="1" id="KW-0805">Transcription regulation</keyword>
<sequence length="208" mass="23719">MTNLSPREAAKRKQILAAARHLFLYRGYAGTSMDSVTLEAGISKQTLYRYYDTKERLFADLLSEVIRELTEEEQPEPASWPVPENREQLYRILLTMADMISRKLNDPQYISILRIIFSEGPRFPELSETFLAAIPRSTGRMTDLLRSCKRSGLVKLDENDAEMSMKMFIGPIVFHSVVYGLIGGESSPNLQSDLSLEQLCRIYLDSIT</sequence>
<dbReference type="InterPro" id="IPR039536">
    <property type="entry name" value="TetR_C_Proteobacteria"/>
</dbReference>
<dbReference type="PANTHER" id="PTHR30055:SF234">
    <property type="entry name" value="HTH-TYPE TRANSCRIPTIONAL REGULATOR BETI"/>
    <property type="match status" value="1"/>
</dbReference>
<accession>A0ABV8S7T2</accession>
<dbReference type="Pfam" id="PF14246">
    <property type="entry name" value="TetR_C_7"/>
    <property type="match status" value="1"/>
</dbReference>
<evidence type="ECO:0000256" key="3">
    <source>
        <dbReference type="ARBA" id="ARBA00023163"/>
    </source>
</evidence>
<evidence type="ECO:0000256" key="4">
    <source>
        <dbReference type="PROSITE-ProRule" id="PRU00335"/>
    </source>
</evidence>
<dbReference type="PANTHER" id="PTHR30055">
    <property type="entry name" value="HTH-TYPE TRANSCRIPTIONAL REGULATOR RUTR"/>
    <property type="match status" value="1"/>
</dbReference>
<keyword evidence="2 4" id="KW-0238">DNA-binding</keyword>
<feature type="DNA-binding region" description="H-T-H motif" evidence="4">
    <location>
        <begin position="32"/>
        <end position="51"/>
    </location>
</feature>
<dbReference type="Pfam" id="PF00440">
    <property type="entry name" value="TetR_N"/>
    <property type="match status" value="1"/>
</dbReference>
<dbReference type="RefSeq" id="WP_378126480.1">
    <property type="nucleotide sequence ID" value="NZ_JBHSED010000008.1"/>
</dbReference>
<dbReference type="PROSITE" id="PS50977">
    <property type="entry name" value="HTH_TETR_2"/>
    <property type="match status" value="1"/>
</dbReference>
<evidence type="ECO:0000313" key="6">
    <source>
        <dbReference type="EMBL" id="MFC4303155.1"/>
    </source>
</evidence>
<dbReference type="InterPro" id="IPR009057">
    <property type="entry name" value="Homeodomain-like_sf"/>
</dbReference>
<gene>
    <name evidence="6" type="ORF">ACFO1S_06795</name>
</gene>
<organism evidence="6 7">
    <name type="scientific">Cohnella boryungensis</name>
    <dbReference type="NCBI Taxonomy" id="768479"/>
    <lineage>
        <taxon>Bacteria</taxon>
        <taxon>Bacillati</taxon>
        <taxon>Bacillota</taxon>
        <taxon>Bacilli</taxon>
        <taxon>Bacillales</taxon>
        <taxon>Paenibacillaceae</taxon>
        <taxon>Cohnella</taxon>
    </lineage>
</organism>
<name>A0ABV8S7T2_9BACL</name>
<dbReference type="EMBL" id="JBHSED010000008">
    <property type="protein sequence ID" value="MFC4303155.1"/>
    <property type="molecule type" value="Genomic_DNA"/>
</dbReference>
<dbReference type="Proteomes" id="UP001595755">
    <property type="component" value="Unassembled WGS sequence"/>
</dbReference>
<dbReference type="SUPFAM" id="SSF46689">
    <property type="entry name" value="Homeodomain-like"/>
    <property type="match status" value="1"/>
</dbReference>
<protein>
    <submittedName>
        <fullName evidence="6">TetR/AcrR family transcriptional regulator</fullName>
    </submittedName>
</protein>
<feature type="domain" description="HTH tetR-type" evidence="5">
    <location>
        <begin position="9"/>
        <end position="69"/>
    </location>
</feature>
<dbReference type="Gene3D" id="1.10.357.10">
    <property type="entry name" value="Tetracycline Repressor, domain 2"/>
    <property type="match status" value="1"/>
</dbReference>